<feature type="repeat" description="ANK" evidence="16">
    <location>
        <begin position="711"/>
        <end position="746"/>
    </location>
</feature>
<dbReference type="PANTHER" id="PTHR33353:SF10">
    <property type="entry name" value="ENDO-BETA-1,4-GLUCANASE D"/>
    <property type="match status" value="1"/>
</dbReference>
<evidence type="ECO:0000256" key="1">
    <source>
        <dbReference type="ARBA" id="ARBA00001973"/>
    </source>
</evidence>
<dbReference type="Gene3D" id="1.25.40.20">
    <property type="entry name" value="Ankyrin repeat-containing domain"/>
    <property type="match status" value="1"/>
</dbReference>
<evidence type="ECO:0000256" key="10">
    <source>
        <dbReference type="ARBA" id="ARBA00023157"/>
    </source>
</evidence>
<dbReference type="PROSITE" id="PS50297">
    <property type="entry name" value="ANK_REP_REGION"/>
    <property type="match status" value="1"/>
</dbReference>
<evidence type="ECO:0000256" key="12">
    <source>
        <dbReference type="ARBA" id="ARBA00023326"/>
    </source>
</evidence>
<keyword evidence="10" id="KW-1015">Disulfide bond</keyword>
<keyword evidence="4" id="KW-0479">Metal-binding</keyword>
<keyword evidence="8" id="KW-0186">Copper</keyword>
<keyword evidence="16" id="KW-0040">ANK repeat</keyword>
<feature type="compositionally biased region" description="Acidic residues" evidence="17">
    <location>
        <begin position="891"/>
        <end position="918"/>
    </location>
</feature>
<evidence type="ECO:0000256" key="4">
    <source>
        <dbReference type="ARBA" id="ARBA00022723"/>
    </source>
</evidence>
<evidence type="ECO:0000256" key="9">
    <source>
        <dbReference type="ARBA" id="ARBA00023033"/>
    </source>
</evidence>
<evidence type="ECO:0000256" key="11">
    <source>
        <dbReference type="ARBA" id="ARBA00023277"/>
    </source>
</evidence>
<dbReference type="InterPro" id="IPR002110">
    <property type="entry name" value="Ankyrin_rpt"/>
</dbReference>
<evidence type="ECO:0000313" key="21">
    <source>
        <dbReference type="Proteomes" id="UP001465668"/>
    </source>
</evidence>
<evidence type="ECO:0000256" key="15">
    <source>
        <dbReference type="ARBA" id="ARBA00047174"/>
    </source>
</evidence>
<dbReference type="EC" id="1.14.99.56" evidence="15"/>
<evidence type="ECO:0000256" key="18">
    <source>
        <dbReference type="SAM" id="SignalP"/>
    </source>
</evidence>
<evidence type="ECO:0000256" key="8">
    <source>
        <dbReference type="ARBA" id="ARBA00023008"/>
    </source>
</evidence>
<dbReference type="SUPFAM" id="SSF48403">
    <property type="entry name" value="Ankyrin repeat"/>
    <property type="match status" value="2"/>
</dbReference>
<evidence type="ECO:0000256" key="7">
    <source>
        <dbReference type="ARBA" id="ARBA00023002"/>
    </source>
</evidence>
<keyword evidence="7" id="KW-0560">Oxidoreductase</keyword>
<evidence type="ECO:0000259" key="19">
    <source>
        <dbReference type="Pfam" id="PF03443"/>
    </source>
</evidence>
<keyword evidence="5 18" id="KW-0732">Signal</keyword>
<dbReference type="Pfam" id="PF12796">
    <property type="entry name" value="Ank_2"/>
    <property type="match status" value="2"/>
</dbReference>
<evidence type="ECO:0000256" key="13">
    <source>
        <dbReference type="ARBA" id="ARBA00044502"/>
    </source>
</evidence>
<feature type="repeat" description="ANK" evidence="16">
    <location>
        <begin position="496"/>
        <end position="524"/>
    </location>
</feature>
<keyword evidence="6" id="KW-0136">Cellulose degradation</keyword>
<evidence type="ECO:0000256" key="2">
    <source>
        <dbReference type="ARBA" id="ARBA00004613"/>
    </source>
</evidence>
<evidence type="ECO:0000256" key="17">
    <source>
        <dbReference type="SAM" id="MobiDB-lite"/>
    </source>
</evidence>
<evidence type="ECO:0000256" key="5">
    <source>
        <dbReference type="ARBA" id="ARBA00022729"/>
    </source>
</evidence>
<comment type="subcellular location">
    <subcellularLocation>
        <location evidence="2">Secreted</location>
    </subcellularLocation>
</comment>
<reference evidence="20 21" key="1">
    <citation type="submission" date="2024-02" db="EMBL/GenBank/DDBJ databases">
        <title>First draft genome assembly of two strains of Seiridium cardinale.</title>
        <authorList>
            <person name="Emiliani G."/>
            <person name="Scali E."/>
        </authorList>
    </citation>
    <scope>NUCLEOTIDE SEQUENCE [LARGE SCALE GENOMIC DNA]</scope>
    <source>
        <strain evidence="20 21">BM-138-000479</strain>
    </source>
</reference>
<evidence type="ECO:0000256" key="16">
    <source>
        <dbReference type="PROSITE-ProRule" id="PRU00023"/>
    </source>
</evidence>
<evidence type="ECO:0000256" key="14">
    <source>
        <dbReference type="ARBA" id="ARBA00045077"/>
    </source>
</evidence>
<keyword evidence="9" id="KW-0503">Monooxygenase</keyword>
<comment type="caution">
    <text evidence="20">The sequence shown here is derived from an EMBL/GenBank/DDBJ whole genome shotgun (WGS) entry which is preliminary data.</text>
</comment>
<gene>
    <name evidence="20" type="ORF">SCAR479_09030</name>
</gene>
<comment type="similarity">
    <text evidence="13">Belongs to the polysaccharide monooxygenase AA9 family.</text>
</comment>
<dbReference type="Proteomes" id="UP001465668">
    <property type="component" value="Unassembled WGS sequence"/>
</dbReference>
<sequence length="918" mass="102537">MKSFVALSLFCLARAHYTFPDLTYNGVTSDEWEYIRETTNHYSHGPVQDVTDEQIRCYELVEGQGANATQTVAAGDTVSFVVDPSIQHPGPLQFYLAKVPSGETAATFSGEGDVWFKIYEETPTITTDAITFASSGLTTVSVTIPSCVAAGDYLLRVEHIALHSASSEGGAQFYLACAQLTVTGSGTSTFSGVSFPGAYSATDPGILINIYWPIPTNYTNPGPEVKLVDDIFWNVGRNFLDDSRDIFALARTNRMLWRQLEYEVYRADILTAKKYSKEAEGTITSNEERMVEAFAAYSDPNARTGGAFPDETRWLHADGVNYKSLASPTKRLPPPSKLTALQWAAITGNIKTARRVIRVAGRVWPGYIDFENPLNLQKAVHLAAMYGQTEIARLLENSGCNINGVSGYMCLARRSLREVLHHINPRLGHIPIGYDLDNFSRSFVLNALGFAILRGHEATADYLAEFYDDSQTGDLLPDRVYNINTTEFKFEYIMPPLHLAAFMGMTKIVKKLLEKGANVNTICSQIQSSTSLMWAVACKENKETVDMLIEAGVSLTAEDAKGRSALDWALNWFAPVHALRLVAAGLPIDQWGFDWTGSCELSFCMGDDTFLEVTQLILEKHTDLSPGFLQECMHDVLEVTGIRNTRTMRWLIKHDIGLGTLHNTNAKTYNEPPKIGRSVLHHAAASSMHVDLFELLLNQQHDLDINQKTHQGETLLSLAAEHHDACTSELVGFLLQKGADIEAVATHANREVLRARKEGKPLEYLRALAKTFRKKRKAGARAQEALARKKRRLEYLAAHPEITKEEAQFILDQDIRPNVVVELCGYRNCTATEVFALWEKGVDLLQELFREVNEAYLAARRAEAIDNSDEIHPKRPEAPAWRGVKGRWWGEQEDMEEEETEEEETEEEECPQDTSDED</sequence>
<keyword evidence="3" id="KW-0964">Secreted</keyword>
<keyword evidence="12" id="KW-0624">Polysaccharide degradation</keyword>
<dbReference type="InterPro" id="IPR005103">
    <property type="entry name" value="AA9_LPMO"/>
</dbReference>
<feature type="region of interest" description="Disordered" evidence="17">
    <location>
        <begin position="883"/>
        <end position="918"/>
    </location>
</feature>
<organism evidence="20 21">
    <name type="scientific">Seiridium cardinale</name>
    <dbReference type="NCBI Taxonomy" id="138064"/>
    <lineage>
        <taxon>Eukaryota</taxon>
        <taxon>Fungi</taxon>
        <taxon>Dikarya</taxon>
        <taxon>Ascomycota</taxon>
        <taxon>Pezizomycotina</taxon>
        <taxon>Sordariomycetes</taxon>
        <taxon>Xylariomycetidae</taxon>
        <taxon>Amphisphaeriales</taxon>
        <taxon>Sporocadaceae</taxon>
        <taxon>Seiridium</taxon>
    </lineage>
</organism>
<dbReference type="CDD" id="cd21175">
    <property type="entry name" value="LPMO_AA9"/>
    <property type="match status" value="1"/>
</dbReference>
<dbReference type="PANTHER" id="PTHR33353">
    <property type="entry name" value="PUTATIVE (AFU_ORTHOLOGUE AFUA_1G12560)-RELATED"/>
    <property type="match status" value="1"/>
</dbReference>
<feature type="chain" id="PRO_5045987880" description="lytic cellulose monooxygenase (C4-dehydrogenating)" evidence="18">
    <location>
        <begin position="16"/>
        <end position="918"/>
    </location>
</feature>
<keyword evidence="11" id="KW-0119">Carbohydrate metabolism</keyword>
<accession>A0ABR2XL66</accession>
<name>A0ABR2XL66_9PEZI</name>
<dbReference type="InterPro" id="IPR049892">
    <property type="entry name" value="AA9"/>
</dbReference>
<evidence type="ECO:0000256" key="3">
    <source>
        <dbReference type="ARBA" id="ARBA00022525"/>
    </source>
</evidence>
<evidence type="ECO:0000256" key="6">
    <source>
        <dbReference type="ARBA" id="ARBA00023001"/>
    </source>
</evidence>
<feature type="signal peptide" evidence="18">
    <location>
        <begin position="1"/>
        <end position="15"/>
    </location>
</feature>
<dbReference type="SMART" id="SM00248">
    <property type="entry name" value="ANK"/>
    <property type="match status" value="7"/>
</dbReference>
<dbReference type="EMBL" id="JARVKM010000042">
    <property type="protein sequence ID" value="KAK9774425.1"/>
    <property type="molecule type" value="Genomic_DNA"/>
</dbReference>
<feature type="domain" description="Auxiliary Activity family 9 catalytic" evidence="19">
    <location>
        <begin position="16"/>
        <end position="218"/>
    </location>
</feature>
<dbReference type="PROSITE" id="PS50088">
    <property type="entry name" value="ANK_REPEAT"/>
    <property type="match status" value="3"/>
</dbReference>
<protein>
    <recommendedName>
        <fullName evidence="15">lytic cellulose monooxygenase (C4-dehydrogenating)</fullName>
        <ecNumber evidence="15">1.14.99.56</ecNumber>
    </recommendedName>
</protein>
<dbReference type="Pfam" id="PF03443">
    <property type="entry name" value="AA9"/>
    <property type="match status" value="1"/>
</dbReference>
<dbReference type="Gene3D" id="2.70.50.70">
    <property type="match status" value="1"/>
</dbReference>
<proteinExistence type="inferred from homology"/>
<feature type="repeat" description="ANK" evidence="16">
    <location>
        <begin position="375"/>
        <end position="407"/>
    </location>
</feature>
<keyword evidence="21" id="KW-1185">Reference proteome</keyword>
<comment type="catalytic activity">
    <reaction evidence="14">
        <text>[(1-&gt;4)-beta-D-glucosyl]n+m + reduced acceptor + O2 = 4-dehydro-beta-D-glucosyl-[(1-&gt;4)-beta-D-glucosyl]n-1 + [(1-&gt;4)-beta-D-glucosyl]m + acceptor + H2O.</text>
        <dbReference type="EC" id="1.14.99.56"/>
    </reaction>
</comment>
<dbReference type="InterPro" id="IPR036770">
    <property type="entry name" value="Ankyrin_rpt-contain_sf"/>
</dbReference>
<comment type="cofactor">
    <cofactor evidence="1">
        <name>Cu(2+)</name>
        <dbReference type="ChEBI" id="CHEBI:29036"/>
    </cofactor>
</comment>
<evidence type="ECO:0000313" key="20">
    <source>
        <dbReference type="EMBL" id="KAK9774425.1"/>
    </source>
</evidence>